<keyword evidence="3" id="KW-1185">Reference proteome</keyword>
<name>A0A0B2B6N4_9ACTN</name>
<sequence>MSRFDEYLGKAKVTAKDLRSKAGTMVNQNEAKIDGVMEKAKAKAKDVTKGKYDAKIDKAHDAARSGVRKIGEGGSGGEPPTSPPSGPAGPSGPGAR</sequence>
<dbReference type="Proteomes" id="UP000230842">
    <property type="component" value="Unassembled WGS sequence"/>
</dbReference>
<evidence type="ECO:0000313" key="2">
    <source>
        <dbReference type="EMBL" id="PJJ56168.1"/>
    </source>
</evidence>
<accession>A0A0B2B6N4</accession>
<evidence type="ECO:0000313" key="3">
    <source>
        <dbReference type="Proteomes" id="UP000230842"/>
    </source>
</evidence>
<comment type="caution">
    <text evidence="2">The sequence shown here is derived from an EMBL/GenBank/DDBJ whole genome shotgun (WGS) entry which is preliminary data.</text>
</comment>
<dbReference type="Pfam" id="PF14013">
    <property type="entry name" value="MT0933_antitox"/>
    <property type="match status" value="1"/>
</dbReference>
<organism evidence="2 3">
    <name type="scientific">Mumia flava</name>
    <dbReference type="NCBI Taxonomy" id="1348852"/>
    <lineage>
        <taxon>Bacteria</taxon>
        <taxon>Bacillati</taxon>
        <taxon>Actinomycetota</taxon>
        <taxon>Actinomycetes</taxon>
        <taxon>Propionibacteriales</taxon>
        <taxon>Nocardioidaceae</taxon>
        <taxon>Mumia</taxon>
    </lineage>
</organism>
<proteinExistence type="predicted"/>
<gene>
    <name evidence="2" type="ORF">CLV56_0372</name>
</gene>
<evidence type="ECO:0000256" key="1">
    <source>
        <dbReference type="SAM" id="MobiDB-lite"/>
    </source>
</evidence>
<dbReference type="AlphaFoldDB" id="A0A0B2B6N4"/>
<dbReference type="EMBL" id="PGEZ01000001">
    <property type="protein sequence ID" value="PJJ56168.1"/>
    <property type="molecule type" value="Genomic_DNA"/>
</dbReference>
<dbReference type="RefSeq" id="WP_039359845.1">
    <property type="nucleotide sequence ID" value="NZ_PGEZ01000001.1"/>
</dbReference>
<feature type="region of interest" description="Disordered" evidence="1">
    <location>
        <begin position="58"/>
        <end position="96"/>
    </location>
</feature>
<reference evidence="2 3" key="1">
    <citation type="submission" date="2017-11" db="EMBL/GenBank/DDBJ databases">
        <title>Genomic Encyclopedia of Archaeal and Bacterial Type Strains, Phase II (KMG-II): From Individual Species to Whole Genera.</title>
        <authorList>
            <person name="Goeker M."/>
        </authorList>
    </citation>
    <scope>NUCLEOTIDE SEQUENCE [LARGE SCALE GENOMIC DNA]</scope>
    <source>
        <strain evidence="2 3">DSM 27763</strain>
    </source>
</reference>
<dbReference type="OrthoDB" id="5125103at2"/>
<dbReference type="InterPro" id="IPR028037">
    <property type="entry name" value="Antitoxin_Rv0909/MT0933"/>
</dbReference>
<protein>
    <submittedName>
        <fullName evidence="2">Antitoxin protein of toxin-antitoxin system</fullName>
    </submittedName>
</protein>